<protein>
    <submittedName>
        <fullName evidence="1">Uncharacterized protein</fullName>
    </submittedName>
</protein>
<accession>A0A8X6FDR1</accession>
<dbReference type="OrthoDB" id="6427463at2759"/>
<evidence type="ECO:0000313" key="1">
    <source>
        <dbReference type="EMBL" id="GFQ77800.1"/>
    </source>
</evidence>
<comment type="caution">
    <text evidence="1">The sequence shown here is derived from an EMBL/GenBank/DDBJ whole genome shotgun (WGS) entry which is preliminary data.</text>
</comment>
<sequence>MKLNILDRRVQENYPTISNSHCMGTEYAFITGNLPAFEYFFGKLSAVEKKIYFKTFFDCLVLSEPSSSNDAYTCDIIYYLLSQMNENQRTSIFEEHAYNILKCLLEFPYLGLFLEIESIVQKYLTADQTEALAGHKLYQETSKYFVFRRFSSDNAQLNF</sequence>
<organism evidence="1 2">
    <name type="scientific">Trichonephila clavata</name>
    <name type="common">Joro spider</name>
    <name type="synonym">Nephila clavata</name>
    <dbReference type="NCBI Taxonomy" id="2740835"/>
    <lineage>
        <taxon>Eukaryota</taxon>
        <taxon>Metazoa</taxon>
        <taxon>Ecdysozoa</taxon>
        <taxon>Arthropoda</taxon>
        <taxon>Chelicerata</taxon>
        <taxon>Arachnida</taxon>
        <taxon>Araneae</taxon>
        <taxon>Araneomorphae</taxon>
        <taxon>Entelegynae</taxon>
        <taxon>Araneoidea</taxon>
        <taxon>Nephilidae</taxon>
        <taxon>Trichonephila</taxon>
    </lineage>
</organism>
<gene>
    <name evidence="1" type="ORF">TNCT_9311</name>
</gene>
<evidence type="ECO:0000313" key="2">
    <source>
        <dbReference type="Proteomes" id="UP000887116"/>
    </source>
</evidence>
<dbReference type="EMBL" id="BMAO01011925">
    <property type="protein sequence ID" value="GFQ77800.1"/>
    <property type="molecule type" value="Genomic_DNA"/>
</dbReference>
<dbReference type="AlphaFoldDB" id="A0A8X6FDR1"/>
<keyword evidence="2" id="KW-1185">Reference proteome</keyword>
<name>A0A8X6FDR1_TRICU</name>
<dbReference type="Proteomes" id="UP000887116">
    <property type="component" value="Unassembled WGS sequence"/>
</dbReference>
<reference evidence="1" key="1">
    <citation type="submission" date="2020-07" db="EMBL/GenBank/DDBJ databases">
        <title>Multicomponent nature underlies the extraordinary mechanical properties of spider dragline silk.</title>
        <authorList>
            <person name="Kono N."/>
            <person name="Nakamura H."/>
            <person name="Mori M."/>
            <person name="Yoshida Y."/>
            <person name="Ohtoshi R."/>
            <person name="Malay A.D."/>
            <person name="Moran D.A.P."/>
            <person name="Tomita M."/>
            <person name="Numata K."/>
            <person name="Arakawa K."/>
        </authorList>
    </citation>
    <scope>NUCLEOTIDE SEQUENCE</scope>
</reference>
<proteinExistence type="predicted"/>